<evidence type="ECO:0000313" key="2">
    <source>
        <dbReference type="Proteomes" id="UP000586827"/>
    </source>
</evidence>
<comment type="caution">
    <text evidence="1">The sequence shown here is derived from an EMBL/GenBank/DDBJ whole genome shotgun (WGS) entry which is preliminary data.</text>
</comment>
<dbReference type="EMBL" id="JABELX010000001">
    <property type="protein sequence ID" value="NNH69063.1"/>
    <property type="molecule type" value="Genomic_DNA"/>
</dbReference>
<organism evidence="1 2">
    <name type="scientific">Nocardia uniformis</name>
    <dbReference type="NCBI Taxonomy" id="53432"/>
    <lineage>
        <taxon>Bacteria</taxon>
        <taxon>Bacillati</taxon>
        <taxon>Actinomycetota</taxon>
        <taxon>Actinomycetes</taxon>
        <taxon>Mycobacteriales</taxon>
        <taxon>Nocardiaceae</taxon>
        <taxon>Nocardia</taxon>
    </lineage>
</organism>
<sequence length="112" mass="12364">MTTDPFETMSPDEVAAMTQRLVFTDEPVEPPIETGSDTGAVLIPRSVKMPLDLDKACKSRAANLGMSQSEYIRSLIERDIATAGTSEQRPAWVRELLAVIAHHENDDHRKAS</sequence>
<dbReference type="Proteomes" id="UP000586827">
    <property type="component" value="Unassembled WGS sequence"/>
</dbReference>
<reference evidence="1 2" key="1">
    <citation type="submission" date="2020-05" db="EMBL/GenBank/DDBJ databases">
        <title>MicrobeNet Type strains.</title>
        <authorList>
            <person name="Nicholson A.C."/>
        </authorList>
    </citation>
    <scope>NUCLEOTIDE SEQUENCE [LARGE SCALE GENOMIC DNA]</scope>
    <source>
        <strain evidence="1 2">JCM 3224</strain>
    </source>
</reference>
<dbReference type="Gene3D" id="1.10.1220.10">
    <property type="entry name" value="Met repressor-like"/>
    <property type="match status" value="1"/>
</dbReference>
<accession>A0A849BR25</accession>
<proteinExistence type="predicted"/>
<dbReference type="AlphaFoldDB" id="A0A849BR25"/>
<evidence type="ECO:0000313" key="1">
    <source>
        <dbReference type="EMBL" id="NNH69063.1"/>
    </source>
</evidence>
<dbReference type="GO" id="GO:0006355">
    <property type="term" value="P:regulation of DNA-templated transcription"/>
    <property type="evidence" value="ECO:0007669"/>
    <property type="project" value="InterPro"/>
</dbReference>
<name>A0A849BR25_9NOCA</name>
<gene>
    <name evidence="1" type="ORF">HLB23_04110</name>
</gene>
<dbReference type="RefSeq" id="WP_067529569.1">
    <property type="nucleotide sequence ID" value="NZ_JABELX010000001.1"/>
</dbReference>
<keyword evidence="2" id="KW-1185">Reference proteome</keyword>
<dbReference type="InterPro" id="IPR013321">
    <property type="entry name" value="Arc_rbn_hlx_hlx"/>
</dbReference>
<protein>
    <submittedName>
        <fullName evidence="1">Uncharacterized protein</fullName>
    </submittedName>
</protein>